<dbReference type="InterPro" id="IPR001650">
    <property type="entry name" value="Helicase_C-like"/>
</dbReference>
<reference evidence="6 7" key="1">
    <citation type="submission" date="2024-07" db="EMBL/GenBank/DDBJ databases">
        <title>Chromosome-level genome assembly of the water stick insect Ranatra chinensis (Heteroptera: Nepidae).</title>
        <authorList>
            <person name="Liu X."/>
        </authorList>
    </citation>
    <scope>NUCLEOTIDE SEQUENCE [LARGE SCALE GENOMIC DNA]</scope>
    <source>
        <strain evidence="6">Cailab_2021Rc</strain>
        <tissue evidence="6">Muscle</tissue>
    </source>
</reference>
<dbReference type="InterPro" id="IPR048333">
    <property type="entry name" value="HA2_WH"/>
</dbReference>
<feature type="domain" description="Helicase C-terminal" evidence="5">
    <location>
        <begin position="1"/>
        <end position="153"/>
    </location>
</feature>
<protein>
    <recommendedName>
        <fullName evidence="5">Helicase C-terminal domain-containing protein</fullName>
    </recommendedName>
</protein>
<organism evidence="6 7">
    <name type="scientific">Ranatra chinensis</name>
    <dbReference type="NCBI Taxonomy" id="642074"/>
    <lineage>
        <taxon>Eukaryota</taxon>
        <taxon>Metazoa</taxon>
        <taxon>Ecdysozoa</taxon>
        <taxon>Arthropoda</taxon>
        <taxon>Hexapoda</taxon>
        <taxon>Insecta</taxon>
        <taxon>Pterygota</taxon>
        <taxon>Neoptera</taxon>
        <taxon>Paraneoptera</taxon>
        <taxon>Hemiptera</taxon>
        <taxon>Heteroptera</taxon>
        <taxon>Panheteroptera</taxon>
        <taxon>Nepomorpha</taxon>
        <taxon>Nepidae</taxon>
        <taxon>Ranatrinae</taxon>
        <taxon>Ranatra</taxon>
    </lineage>
</organism>
<dbReference type="SMART" id="SM00847">
    <property type="entry name" value="HA2"/>
    <property type="match status" value="1"/>
</dbReference>
<keyword evidence="4" id="KW-0067">ATP-binding</keyword>
<dbReference type="InterPro" id="IPR059023">
    <property type="entry name" value="RNA_hel_CTD"/>
</dbReference>
<evidence type="ECO:0000256" key="2">
    <source>
        <dbReference type="ARBA" id="ARBA00022801"/>
    </source>
</evidence>
<dbReference type="Gene3D" id="3.40.50.300">
    <property type="entry name" value="P-loop containing nucleotide triphosphate hydrolases"/>
    <property type="match status" value="1"/>
</dbReference>
<evidence type="ECO:0000259" key="5">
    <source>
        <dbReference type="PROSITE" id="PS51194"/>
    </source>
</evidence>
<dbReference type="AlphaFoldDB" id="A0ABD0YQS3"/>
<evidence type="ECO:0000256" key="3">
    <source>
        <dbReference type="ARBA" id="ARBA00022806"/>
    </source>
</evidence>
<dbReference type="Pfam" id="PF04408">
    <property type="entry name" value="WHD_HA2"/>
    <property type="match status" value="1"/>
</dbReference>
<keyword evidence="1" id="KW-0547">Nucleotide-binding</keyword>
<dbReference type="Pfam" id="PF07717">
    <property type="entry name" value="OB_NTP_bind"/>
    <property type="match status" value="1"/>
</dbReference>
<sequence>MAEITALHEILNDNPYFCPNNGKCLLVPLHSSLTNEEQNLVFKKTDKHVRKIVLSTNIAETSITIDDCVFVIDSGRMKEKRFDSNKNMESLETVWVSRANALQRKGRAGRVMPGVCIHLYTRHCFDYIFISQPVPEIQRVPLEQLLLKIKMLPYFSGDRIIEPPSNESITGAITRLQNLGAFNEFCDLTALGKHLASLPVDVRIGKLILFGTIFCCIDSALTIAACLSYKSPFCWMKVSSQGKHAGMSFANENFLSVKTLTTLADIKTQFLELLVDIGFVPRTIKLPRKLNIHGDNPRLLSAILCAALYPNIVKVLTPEKQYTHSISGAIPMNQKAEELKFETKEEKVVVIHPSSVNHNISSFPSPYLVYQEKIKTSRVFIRDCTLVPVLPLVLFSAGTIRVELYCGQFVVSLGDGWILFTVQSNQVAELLESIKQEFITLLEEKIKDPRMNLQTHPKGRRIVSTIVNLVTYG</sequence>
<dbReference type="PANTHER" id="PTHR18934:SF145">
    <property type="entry name" value="ATP-DEPENDENT RNA HELICASE DHX57-RELATED"/>
    <property type="match status" value="1"/>
</dbReference>
<dbReference type="InterPro" id="IPR027417">
    <property type="entry name" value="P-loop_NTPase"/>
</dbReference>
<comment type="caution">
    <text evidence="6">The sequence shown here is derived from an EMBL/GenBank/DDBJ whole genome shotgun (WGS) entry which is preliminary data.</text>
</comment>
<keyword evidence="7" id="KW-1185">Reference proteome</keyword>
<proteinExistence type="predicted"/>
<dbReference type="GO" id="GO:0004386">
    <property type="term" value="F:helicase activity"/>
    <property type="evidence" value="ECO:0007669"/>
    <property type="project" value="UniProtKB-KW"/>
</dbReference>
<dbReference type="SMART" id="SM00490">
    <property type="entry name" value="HELICc"/>
    <property type="match status" value="1"/>
</dbReference>
<dbReference type="Pfam" id="PF26026">
    <property type="entry name" value="RNA_hel_CTD"/>
    <property type="match status" value="1"/>
</dbReference>
<dbReference type="PANTHER" id="PTHR18934">
    <property type="entry name" value="ATP-DEPENDENT RNA HELICASE"/>
    <property type="match status" value="1"/>
</dbReference>
<gene>
    <name evidence="6" type="ORF">AAG570_008394</name>
</gene>
<evidence type="ECO:0000313" key="7">
    <source>
        <dbReference type="Proteomes" id="UP001558652"/>
    </source>
</evidence>
<evidence type="ECO:0000256" key="4">
    <source>
        <dbReference type="ARBA" id="ARBA00022840"/>
    </source>
</evidence>
<evidence type="ECO:0000256" key="1">
    <source>
        <dbReference type="ARBA" id="ARBA00022741"/>
    </source>
</evidence>
<dbReference type="GO" id="GO:0005524">
    <property type="term" value="F:ATP binding"/>
    <property type="evidence" value="ECO:0007669"/>
    <property type="project" value="UniProtKB-KW"/>
</dbReference>
<dbReference type="SUPFAM" id="SSF52540">
    <property type="entry name" value="P-loop containing nucleoside triphosphate hydrolases"/>
    <property type="match status" value="1"/>
</dbReference>
<dbReference type="Pfam" id="PF00271">
    <property type="entry name" value="Helicase_C"/>
    <property type="match status" value="1"/>
</dbReference>
<dbReference type="InterPro" id="IPR011709">
    <property type="entry name" value="DEAD-box_helicase_OB_fold"/>
</dbReference>
<dbReference type="Gene3D" id="1.20.120.1080">
    <property type="match status" value="1"/>
</dbReference>
<accession>A0ABD0YQS3</accession>
<dbReference type="CDD" id="cd18791">
    <property type="entry name" value="SF2_C_RHA"/>
    <property type="match status" value="1"/>
</dbReference>
<dbReference type="EMBL" id="JBFDAA010000003">
    <property type="protein sequence ID" value="KAL1138330.1"/>
    <property type="molecule type" value="Genomic_DNA"/>
</dbReference>
<dbReference type="InterPro" id="IPR007502">
    <property type="entry name" value="Helicase-assoc_dom"/>
</dbReference>
<keyword evidence="2" id="KW-0378">Hydrolase</keyword>
<dbReference type="Proteomes" id="UP001558652">
    <property type="component" value="Unassembled WGS sequence"/>
</dbReference>
<keyword evidence="3" id="KW-0347">Helicase</keyword>
<dbReference type="PROSITE" id="PS51194">
    <property type="entry name" value="HELICASE_CTER"/>
    <property type="match status" value="1"/>
</dbReference>
<dbReference type="GO" id="GO:0016787">
    <property type="term" value="F:hydrolase activity"/>
    <property type="evidence" value="ECO:0007669"/>
    <property type="project" value="UniProtKB-KW"/>
</dbReference>
<evidence type="ECO:0000313" key="6">
    <source>
        <dbReference type="EMBL" id="KAL1138330.1"/>
    </source>
</evidence>
<name>A0ABD0YQS3_9HEMI</name>
<dbReference type="Pfam" id="PF21010">
    <property type="entry name" value="HA2_C"/>
    <property type="match status" value="1"/>
</dbReference>
<dbReference type="FunFam" id="1.20.120.1080:FF:000002">
    <property type="entry name" value="Putative ATP-dependent RNA helicase DHX36"/>
    <property type="match status" value="1"/>
</dbReference>